<name>A0AAE3XCX7_9DEIO</name>
<evidence type="ECO:0000313" key="1">
    <source>
        <dbReference type="EMBL" id="MDR6218603.1"/>
    </source>
</evidence>
<reference evidence="1" key="1">
    <citation type="submission" date="2023-07" db="EMBL/GenBank/DDBJ databases">
        <title>Sorghum-associated microbial communities from plants grown in Nebraska, USA.</title>
        <authorList>
            <person name="Schachtman D."/>
        </authorList>
    </citation>
    <scope>NUCLEOTIDE SEQUENCE</scope>
    <source>
        <strain evidence="1">BE330</strain>
    </source>
</reference>
<dbReference type="Proteomes" id="UP001185331">
    <property type="component" value="Unassembled WGS sequence"/>
</dbReference>
<sequence>MTNTALLARIDALLSATAGHTPGPWLTQDDYGRLTVNVDAHPYHEIARLPNASDPTEPDRDILTWEEQMRNRNALASFPDLRTALVDAQAHMAQQGEALAAAQAETARLRDALIKAQHELNCGAMMGAGRAALLKAHGTVTDALRDGPQ</sequence>
<comment type="caution">
    <text evidence="1">The sequence shown here is derived from an EMBL/GenBank/DDBJ whole genome shotgun (WGS) entry which is preliminary data.</text>
</comment>
<evidence type="ECO:0000313" key="2">
    <source>
        <dbReference type="Proteomes" id="UP001185331"/>
    </source>
</evidence>
<protein>
    <submittedName>
        <fullName evidence="1">Uncharacterized protein</fullName>
    </submittedName>
</protein>
<gene>
    <name evidence="1" type="ORF">J2Y00_002200</name>
</gene>
<dbReference type="AlphaFoldDB" id="A0AAE3XCX7"/>
<dbReference type="EMBL" id="JAVDQK010000005">
    <property type="protein sequence ID" value="MDR6218603.1"/>
    <property type="molecule type" value="Genomic_DNA"/>
</dbReference>
<organism evidence="1 2">
    <name type="scientific">Deinococcus soli</name>
    <name type="common">ex Cha et al. 2016</name>
    <dbReference type="NCBI Taxonomy" id="1309411"/>
    <lineage>
        <taxon>Bacteria</taxon>
        <taxon>Thermotogati</taxon>
        <taxon>Deinococcota</taxon>
        <taxon>Deinococci</taxon>
        <taxon>Deinococcales</taxon>
        <taxon>Deinococcaceae</taxon>
        <taxon>Deinococcus</taxon>
    </lineage>
</organism>
<dbReference type="RefSeq" id="WP_309852984.1">
    <property type="nucleotide sequence ID" value="NZ_JAVDQJ010000004.1"/>
</dbReference>
<accession>A0AAE3XCX7</accession>
<proteinExistence type="predicted"/>